<evidence type="ECO:0000256" key="8">
    <source>
        <dbReference type="ARBA" id="ARBA00023277"/>
    </source>
</evidence>
<evidence type="ECO:0000256" key="13">
    <source>
        <dbReference type="NCBIfam" id="TIGR02402"/>
    </source>
</evidence>
<sequence>MPFGANLLPDGGARFRLWAPAPLEVSLRFEGQAAALRVAAPVSADGWRELVLPEAQAGDHYQWLVRADDGEQAVPDPASRSNPQGVFEPSVLCDPLAFDWPATEAEWRGRPWFEAVCYELHPGCFTPEGTLDSAAAQLPRLQSLGVSCVQLMPLASAPGRFGWGYDGVLPYAPHPAYGEPEALKRFVATAHALGLMVMLDVVYNHFGPSGNFLPLYAPGFFAERHHNAWGKAINFDGEHSGPVREFFIHNALYWLEEFRLDGLRLDAVHAMKDNSSPDILEELSLRVREQFAGRQVHLVLENDSNDARRLPGLPQPGAYDGQWSGDFHHTLHVLLTGETEGYYAEYKDAPLAQLARCLSLGFARVGEPHLNAEEARAANPRRDATEPVPLPATVNFLQNHDQIGNRAFGERLATLVPDEAARRLAAGLLLLSPPVPLLFMGEEWGSDTPFLYFADWQGELQDIVREGRRREFAHFSAFADAGTRARIPDPCDEATLRRCRLDPAAVPQQPAAQAWWLFHQRLLAWRARVLTPRLLQLRHGAHEAELLGGQGLLLRWRFDDGAELLMAANLGAVPLALPPIAALGDNHYAGDGFTLGEQTETLLGPWAGRWRWAHDETE</sequence>
<evidence type="ECO:0000256" key="3">
    <source>
        <dbReference type="ARBA" id="ARBA00008061"/>
    </source>
</evidence>
<dbReference type="Pfam" id="PF11941">
    <property type="entry name" value="DUF3459"/>
    <property type="match status" value="1"/>
</dbReference>
<gene>
    <name evidence="16" type="primary">treZ</name>
    <name evidence="16" type="ORF">GCM10009107_60020</name>
</gene>
<accession>A0ABP3VYN3</accession>
<evidence type="ECO:0000256" key="12">
    <source>
        <dbReference type="ARBA" id="ARBA00034013"/>
    </source>
</evidence>
<evidence type="ECO:0000256" key="10">
    <source>
        <dbReference type="ARBA" id="ARBA00032057"/>
    </source>
</evidence>
<dbReference type="Gene3D" id="2.60.40.10">
    <property type="entry name" value="Immunoglobulins"/>
    <property type="match status" value="1"/>
</dbReference>
<keyword evidence="7 14" id="KW-0378">Hydrolase</keyword>
<evidence type="ECO:0000256" key="14">
    <source>
        <dbReference type="PIRNR" id="PIRNR006337"/>
    </source>
</evidence>
<keyword evidence="8" id="KW-0119">Carbohydrate metabolism</keyword>
<evidence type="ECO:0000256" key="7">
    <source>
        <dbReference type="ARBA" id="ARBA00022801"/>
    </source>
</evidence>
<dbReference type="Proteomes" id="UP001500279">
    <property type="component" value="Unassembled WGS sequence"/>
</dbReference>
<dbReference type="PANTHER" id="PTHR43651">
    <property type="entry name" value="1,4-ALPHA-GLUCAN-BRANCHING ENZYME"/>
    <property type="match status" value="1"/>
</dbReference>
<evidence type="ECO:0000313" key="16">
    <source>
        <dbReference type="EMBL" id="GAA0769304.1"/>
    </source>
</evidence>
<dbReference type="InterPro" id="IPR017853">
    <property type="entry name" value="GH"/>
</dbReference>
<evidence type="ECO:0000256" key="1">
    <source>
        <dbReference type="ARBA" id="ARBA00004496"/>
    </source>
</evidence>
<evidence type="ECO:0000256" key="5">
    <source>
        <dbReference type="ARBA" id="ARBA00015938"/>
    </source>
</evidence>
<dbReference type="EMBL" id="BAAAEW010000047">
    <property type="protein sequence ID" value="GAA0769304.1"/>
    <property type="molecule type" value="Genomic_DNA"/>
</dbReference>
<dbReference type="NCBIfam" id="TIGR02402">
    <property type="entry name" value="trehalose_TreZ"/>
    <property type="match status" value="1"/>
</dbReference>
<dbReference type="InterPro" id="IPR014756">
    <property type="entry name" value="Ig_E-set"/>
</dbReference>
<dbReference type="SUPFAM" id="SSF51445">
    <property type="entry name" value="(Trans)glycosidases"/>
    <property type="match status" value="1"/>
</dbReference>
<evidence type="ECO:0000313" key="17">
    <source>
        <dbReference type="Proteomes" id="UP001500279"/>
    </source>
</evidence>
<evidence type="ECO:0000256" key="6">
    <source>
        <dbReference type="ARBA" id="ARBA00022490"/>
    </source>
</evidence>
<dbReference type="PIRSF" id="PIRSF006337">
    <property type="entry name" value="Trehalose_TreZ"/>
    <property type="match status" value="1"/>
</dbReference>
<dbReference type="PANTHER" id="PTHR43651:SF11">
    <property type="entry name" value="MALTO-OLIGOSYLTREHALOSE TREHALOHYDROLASE"/>
    <property type="match status" value="1"/>
</dbReference>
<dbReference type="InterPro" id="IPR006047">
    <property type="entry name" value="GH13_cat_dom"/>
</dbReference>
<keyword evidence="6" id="KW-0963">Cytoplasm</keyword>
<dbReference type="Gene3D" id="3.20.20.80">
    <property type="entry name" value="Glycosidases"/>
    <property type="match status" value="1"/>
</dbReference>
<dbReference type="CDD" id="cd11325">
    <property type="entry name" value="AmyAc_GTHase"/>
    <property type="match status" value="1"/>
</dbReference>
<feature type="domain" description="Glycosyl hydrolase family 13 catalytic" evidence="15">
    <location>
        <begin position="119"/>
        <end position="486"/>
    </location>
</feature>
<dbReference type="CDD" id="cd02853">
    <property type="entry name" value="E_set_MTHase_like_N"/>
    <property type="match status" value="1"/>
</dbReference>
<evidence type="ECO:0000256" key="11">
    <source>
        <dbReference type="ARBA" id="ARBA00033284"/>
    </source>
</evidence>
<keyword evidence="17" id="KW-1185">Reference proteome</keyword>
<dbReference type="InterPro" id="IPR013783">
    <property type="entry name" value="Ig-like_fold"/>
</dbReference>
<dbReference type="InterPro" id="IPR022567">
    <property type="entry name" value="DUF3459"/>
</dbReference>
<organism evidence="16 17">
    <name type="scientific">Ideonella azotifigens</name>
    <dbReference type="NCBI Taxonomy" id="513160"/>
    <lineage>
        <taxon>Bacteria</taxon>
        <taxon>Pseudomonadati</taxon>
        <taxon>Pseudomonadota</taxon>
        <taxon>Betaproteobacteria</taxon>
        <taxon>Burkholderiales</taxon>
        <taxon>Sphaerotilaceae</taxon>
        <taxon>Ideonella</taxon>
    </lineage>
</organism>
<dbReference type="SMART" id="SM00642">
    <property type="entry name" value="Aamy"/>
    <property type="match status" value="1"/>
</dbReference>
<comment type="caution">
    <text evidence="16">The sequence shown here is derived from an EMBL/GenBank/DDBJ whole genome shotgun (WGS) entry which is preliminary data.</text>
</comment>
<comment type="catalytic activity">
    <reaction evidence="12 14">
        <text>hydrolysis of (1-&gt;4)-alpha-D-glucosidic linkage in 4-alpha-D-[(1-&gt;4)-alpha-D-glucanosyl]n trehalose to yield trehalose and (1-&gt;4)-alpha-D-glucan.</text>
        <dbReference type="EC" id="3.2.1.141"/>
    </reaction>
</comment>
<evidence type="ECO:0000256" key="4">
    <source>
        <dbReference type="ARBA" id="ARBA00012268"/>
    </source>
</evidence>
<proteinExistence type="inferred from homology"/>
<dbReference type="EC" id="3.2.1.141" evidence="4 13"/>
<dbReference type="InterPro" id="IPR044901">
    <property type="entry name" value="Trehalose_TreZ_E-set_sf"/>
</dbReference>
<dbReference type="Gene3D" id="1.10.10.760">
    <property type="entry name" value="E-set domains of sugar-utilizing enzymes"/>
    <property type="match status" value="1"/>
</dbReference>
<name>A0ABP3VYN3_9BURK</name>
<keyword evidence="9 14" id="KW-0326">Glycosidase</keyword>
<dbReference type="SUPFAM" id="SSF81296">
    <property type="entry name" value="E set domains"/>
    <property type="match status" value="1"/>
</dbReference>
<dbReference type="RefSeq" id="WP_375142151.1">
    <property type="nucleotide sequence ID" value="NZ_BAAAEW010000047.1"/>
</dbReference>
<evidence type="ECO:0000256" key="9">
    <source>
        <dbReference type="ARBA" id="ARBA00023295"/>
    </source>
</evidence>
<dbReference type="InterPro" id="IPR012768">
    <property type="entry name" value="Trehalose_TreZ"/>
</dbReference>
<reference evidence="17" key="1">
    <citation type="journal article" date="2019" name="Int. J. Syst. Evol. Microbiol.">
        <title>The Global Catalogue of Microorganisms (GCM) 10K type strain sequencing project: providing services to taxonomists for standard genome sequencing and annotation.</title>
        <authorList>
            <consortium name="The Broad Institute Genomics Platform"/>
            <consortium name="The Broad Institute Genome Sequencing Center for Infectious Disease"/>
            <person name="Wu L."/>
            <person name="Ma J."/>
        </authorList>
    </citation>
    <scope>NUCLEOTIDE SEQUENCE [LARGE SCALE GENOMIC DNA]</scope>
    <source>
        <strain evidence="17">JCM 15503</strain>
    </source>
</reference>
<comment type="similarity">
    <text evidence="3 14">Belongs to the glycosyl hydrolase 13 family.</text>
</comment>
<protein>
    <recommendedName>
        <fullName evidence="5 13">Malto-oligosyltrehalose trehalohydrolase</fullName>
        <shortName evidence="14">MTHase</shortName>
        <ecNumber evidence="4 13">3.2.1.141</ecNumber>
    </recommendedName>
    <alternativeName>
        <fullName evidence="11 14">4-alpha-D-((1-&gt;4)-alpha-D-glucano)trehalose trehalohydrolase</fullName>
    </alternativeName>
    <alternativeName>
        <fullName evidence="10 14">Maltooligosyl trehalose trehalohydrolase</fullName>
    </alternativeName>
</protein>
<comment type="pathway">
    <text evidence="2 14">Glycan biosynthesis; trehalose biosynthesis.</text>
</comment>
<dbReference type="Pfam" id="PF00128">
    <property type="entry name" value="Alpha-amylase"/>
    <property type="match status" value="1"/>
</dbReference>
<evidence type="ECO:0000259" key="15">
    <source>
        <dbReference type="SMART" id="SM00642"/>
    </source>
</evidence>
<comment type="subcellular location">
    <subcellularLocation>
        <location evidence="1">Cytoplasm</location>
    </subcellularLocation>
</comment>
<evidence type="ECO:0000256" key="2">
    <source>
        <dbReference type="ARBA" id="ARBA00005199"/>
    </source>
</evidence>